<dbReference type="RefSeq" id="WP_182388317.1">
    <property type="nucleotide sequence ID" value="NZ_JACGCU010000008.1"/>
</dbReference>
<comment type="caution">
    <text evidence="1">The sequence shown here is derived from an EMBL/GenBank/DDBJ whole genome shotgun (WGS) entry which is preliminary data.</text>
</comment>
<evidence type="ECO:0000313" key="1">
    <source>
        <dbReference type="EMBL" id="MBA6058976.1"/>
    </source>
</evidence>
<sequence>MITLTGINRNAIHLAPAAIASVTEAGASSQWHGICAIVRTFDGQVLEVRQRADDIVQQIKEGQ</sequence>
<gene>
    <name evidence="1" type="ORF">H4C44_07310</name>
</gene>
<accession>A0A7W2JH87</accession>
<name>A0A7W2JH87_9PSED</name>
<evidence type="ECO:0000313" key="2">
    <source>
        <dbReference type="Proteomes" id="UP000556620"/>
    </source>
</evidence>
<dbReference type="AlphaFoldDB" id="A0A7W2JH87"/>
<protein>
    <submittedName>
        <fullName evidence="1">Uncharacterized protein</fullName>
    </submittedName>
</protein>
<dbReference type="Proteomes" id="UP000556620">
    <property type="component" value="Unassembled WGS sequence"/>
</dbReference>
<proteinExistence type="predicted"/>
<organism evidence="1 2">
    <name type="scientific">Pseudomonas juntendi</name>
    <dbReference type="NCBI Taxonomy" id="2666183"/>
    <lineage>
        <taxon>Bacteria</taxon>
        <taxon>Pseudomonadati</taxon>
        <taxon>Pseudomonadota</taxon>
        <taxon>Gammaproteobacteria</taxon>
        <taxon>Pseudomonadales</taxon>
        <taxon>Pseudomonadaceae</taxon>
        <taxon>Pseudomonas</taxon>
    </lineage>
</organism>
<dbReference type="EMBL" id="JACGCU010000008">
    <property type="protein sequence ID" value="MBA6058976.1"/>
    <property type="molecule type" value="Genomic_DNA"/>
</dbReference>
<reference evidence="1 2" key="1">
    <citation type="submission" date="2020-07" db="EMBL/GenBank/DDBJ databases">
        <title>Diversity of carbapenemase encoding genes among Pseudomonas putida group clinical isolates in a tertiary Brazilian hospital.</title>
        <authorList>
            <person name="Alberto-Lei F."/>
            <person name="Nodari C.S."/>
            <person name="Streling A.P."/>
            <person name="Paulino J.T."/>
            <person name="Bessa-Neto F.O."/>
            <person name="Cayo R."/>
            <person name="Gales A.C."/>
        </authorList>
    </citation>
    <scope>NUCLEOTIDE SEQUENCE [LARGE SCALE GENOMIC DNA]</scope>
    <source>
        <strain evidence="1 2">14535</strain>
    </source>
</reference>